<dbReference type="Proteomes" id="UP000828251">
    <property type="component" value="Unassembled WGS sequence"/>
</dbReference>
<dbReference type="AlphaFoldDB" id="A0A9D3WI32"/>
<evidence type="ECO:0000256" key="1">
    <source>
        <dbReference type="ARBA" id="ARBA00022723"/>
    </source>
</evidence>
<dbReference type="PANTHER" id="PTHR31973:SF187">
    <property type="entry name" value="MUTATOR TRANSPOSASE MUDRA PROTEIN"/>
    <property type="match status" value="1"/>
</dbReference>
<evidence type="ECO:0000256" key="5">
    <source>
        <dbReference type="SAM" id="MobiDB-lite"/>
    </source>
</evidence>
<accession>A0A9D3WI32</accession>
<comment type="caution">
    <text evidence="7">The sequence shown here is derived from an EMBL/GenBank/DDBJ whole genome shotgun (WGS) entry which is preliminary data.</text>
</comment>
<dbReference type="PANTHER" id="PTHR31973">
    <property type="entry name" value="POLYPROTEIN, PUTATIVE-RELATED"/>
    <property type="match status" value="1"/>
</dbReference>
<dbReference type="InterPro" id="IPR007527">
    <property type="entry name" value="Znf_SWIM"/>
</dbReference>
<evidence type="ECO:0000313" key="7">
    <source>
        <dbReference type="EMBL" id="KAH1129290.1"/>
    </source>
</evidence>
<dbReference type="EMBL" id="JAIQCV010000001">
    <property type="protein sequence ID" value="KAH1129290.1"/>
    <property type="molecule type" value="Genomic_DNA"/>
</dbReference>
<dbReference type="GO" id="GO:0008270">
    <property type="term" value="F:zinc ion binding"/>
    <property type="evidence" value="ECO:0007669"/>
    <property type="project" value="UniProtKB-KW"/>
</dbReference>
<feature type="compositionally biased region" description="Basic and acidic residues" evidence="5">
    <location>
        <begin position="145"/>
        <end position="157"/>
    </location>
</feature>
<feature type="domain" description="SWIM-type" evidence="6">
    <location>
        <begin position="18"/>
        <end position="50"/>
    </location>
</feature>
<evidence type="ECO:0000259" key="6">
    <source>
        <dbReference type="PROSITE" id="PS50966"/>
    </source>
</evidence>
<evidence type="ECO:0000313" key="8">
    <source>
        <dbReference type="Proteomes" id="UP000828251"/>
    </source>
</evidence>
<keyword evidence="3" id="KW-0862">Zinc</keyword>
<protein>
    <recommendedName>
        <fullName evidence="6">SWIM-type domain-containing protein</fullName>
    </recommendedName>
</protein>
<evidence type="ECO:0000256" key="2">
    <source>
        <dbReference type="ARBA" id="ARBA00022771"/>
    </source>
</evidence>
<keyword evidence="1" id="KW-0479">Metal-binding</keyword>
<keyword evidence="2 4" id="KW-0863">Zinc-finger</keyword>
<sequence>MFWNGDQGCKVKNGRMQYCVNIKAQTCTSRAWQLTWLPCAHAYAAIWHTNKKMPGRPKKNRRKTNDEPKGLSKIGFIITSRICAVQGHNKVGSPGKKNVKILEVQATKPNVRLGPPNVGSSKANRKSDKAEAEACPSQPITRSDSAQKGKGKNEAKSVKEILAKTLKPHMQGYG</sequence>
<name>A0A9D3WI32_9ROSI</name>
<feature type="region of interest" description="Disordered" evidence="5">
    <location>
        <begin position="108"/>
        <end position="157"/>
    </location>
</feature>
<proteinExistence type="predicted"/>
<dbReference type="SMART" id="SM00575">
    <property type="entry name" value="ZnF_PMZ"/>
    <property type="match status" value="1"/>
</dbReference>
<reference evidence="7 8" key="1">
    <citation type="journal article" date="2021" name="Plant Biotechnol. J.">
        <title>Multi-omics assisted identification of the key and species-specific regulatory components of drought-tolerant mechanisms in Gossypium stocksii.</title>
        <authorList>
            <person name="Yu D."/>
            <person name="Ke L."/>
            <person name="Zhang D."/>
            <person name="Wu Y."/>
            <person name="Sun Y."/>
            <person name="Mei J."/>
            <person name="Sun J."/>
            <person name="Sun Y."/>
        </authorList>
    </citation>
    <scope>NUCLEOTIDE SEQUENCE [LARGE SCALE GENOMIC DNA]</scope>
    <source>
        <strain evidence="8">cv. E1</strain>
        <tissue evidence="7">Leaf</tissue>
    </source>
</reference>
<gene>
    <name evidence="7" type="ORF">J1N35_000668</name>
</gene>
<dbReference type="PROSITE" id="PS50966">
    <property type="entry name" value="ZF_SWIM"/>
    <property type="match status" value="1"/>
</dbReference>
<evidence type="ECO:0000256" key="3">
    <source>
        <dbReference type="ARBA" id="ARBA00022833"/>
    </source>
</evidence>
<organism evidence="7 8">
    <name type="scientific">Gossypium stocksii</name>
    <dbReference type="NCBI Taxonomy" id="47602"/>
    <lineage>
        <taxon>Eukaryota</taxon>
        <taxon>Viridiplantae</taxon>
        <taxon>Streptophyta</taxon>
        <taxon>Embryophyta</taxon>
        <taxon>Tracheophyta</taxon>
        <taxon>Spermatophyta</taxon>
        <taxon>Magnoliopsida</taxon>
        <taxon>eudicotyledons</taxon>
        <taxon>Gunneridae</taxon>
        <taxon>Pentapetalae</taxon>
        <taxon>rosids</taxon>
        <taxon>malvids</taxon>
        <taxon>Malvales</taxon>
        <taxon>Malvaceae</taxon>
        <taxon>Malvoideae</taxon>
        <taxon>Gossypium</taxon>
    </lineage>
</organism>
<dbReference type="InterPro" id="IPR006564">
    <property type="entry name" value="Znf_PMZ"/>
</dbReference>
<keyword evidence="8" id="KW-1185">Reference proteome</keyword>
<evidence type="ECO:0000256" key="4">
    <source>
        <dbReference type="PROSITE-ProRule" id="PRU00325"/>
    </source>
</evidence>